<feature type="region of interest" description="Disordered" evidence="1">
    <location>
        <begin position="1"/>
        <end position="23"/>
    </location>
</feature>
<reference evidence="2" key="1">
    <citation type="journal article" date="2019" name="Sci. Rep.">
        <title>Draft genome of Tanacetum cinerariifolium, the natural source of mosquito coil.</title>
        <authorList>
            <person name="Yamashiro T."/>
            <person name="Shiraishi A."/>
            <person name="Satake H."/>
            <person name="Nakayama K."/>
        </authorList>
    </citation>
    <scope>NUCLEOTIDE SEQUENCE</scope>
</reference>
<evidence type="ECO:0000313" key="2">
    <source>
        <dbReference type="EMBL" id="GEU29828.1"/>
    </source>
</evidence>
<evidence type="ECO:0000256" key="1">
    <source>
        <dbReference type="SAM" id="MobiDB-lite"/>
    </source>
</evidence>
<accession>A0A699GMA6</accession>
<dbReference type="AlphaFoldDB" id="A0A699GMA6"/>
<protein>
    <submittedName>
        <fullName evidence="2">Uncharacterized protein</fullName>
    </submittedName>
</protein>
<feature type="region of interest" description="Disordered" evidence="1">
    <location>
        <begin position="158"/>
        <end position="218"/>
    </location>
</feature>
<feature type="compositionally biased region" description="Polar residues" evidence="1">
    <location>
        <begin position="209"/>
        <end position="218"/>
    </location>
</feature>
<proteinExistence type="predicted"/>
<gene>
    <name evidence="2" type="ORF">Tci_001806</name>
</gene>
<name>A0A699GMA6_TANCI</name>
<dbReference type="EMBL" id="BKCJ010000104">
    <property type="protein sequence ID" value="GEU29828.1"/>
    <property type="molecule type" value="Genomic_DNA"/>
</dbReference>
<sequence>MKNAQATGGVEKHEAIKNLSPLGPTRVQGFTAGEWGVVCRRRGLTEKWKREWQEVGCSVAGKTMHSPTSSLRSVDESVAEGIPEKETRFDDEEADVQRALEESLKSIYDVPWGPLPWWRTSIPTGSSGHDESSLLYVKLGLADNEVESDEDVLGIDAGVQGKGQVGPNPDEQDKDQARPNPGDVVASQPLPSPVVHVGPNLEHMDLEVTNVSTQPHPE</sequence>
<comment type="caution">
    <text evidence="2">The sequence shown here is derived from an EMBL/GenBank/DDBJ whole genome shotgun (WGS) entry which is preliminary data.</text>
</comment>
<organism evidence="2">
    <name type="scientific">Tanacetum cinerariifolium</name>
    <name type="common">Dalmatian daisy</name>
    <name type="synonym">Chrysanthemum cinerariifolium</name>
    <dbReference type="NCBI Taxonomy" id="118510"/>
    <lineage>
        <taxon>Eukaryota</taxon>
        <taxon>Viridiplantae</taxon>
        <taxon>Streptophyta</taxon>
        <taxon>Embryophyta</taxon>
        <taxon>Tracheophyta</taxon>
        <taxon>Spermatophyta</taxon>
        <taxon>Magnoliopsida</taxon>
        <taxon>eudicotyledons</taxon>
        <taxon>Gunneridae</taxon>
        <taxon>Pentapetalae</taxon>
        <taxon>asterids</taxon>
        <taxon>campanulids</taxon>
        <taxon>Asterales</taxon>
        <taxon>Asteraceae</taxon>
        <taxon>Asteroideae</taxon>
        <taxon>Anthemideae</taxon>
        <taxon>Anthemidinae</taxon>
        <taxon>Tanacetum</taxon>
    </lineage>
</organism>